<dbReference type="Proteomes" id="UP000324308">
    <property type="component" value="Plasmid unnamed2"/>
</dbReference>
<reference evidence="2 3" key="1">
    <citation type="submission" date="2019-09" db="EMBL/GenBank/DDBJ databases">
        <title>Draft genome sequence of the Ebosin-producing strain Streptomyces sp. 139.</title>
        <authorList>
            <person name="Ai L."/>
            <person name="Geng M."/>
            <person name="Ma M."/>
            <person name="Bai L."/>
        </authorList>
    </citation>
    <scope>NUCLEOTIDE SEQUENCE [LARGE SCALE GENOMIC DNA]</scope>
    <source>
        <strain evidence="2 3">139</strain>
        <plasmid evidence="2 3">unnamed2</plasmid>
    </source>
</reference>
<accession>A0ABX6A1W6</accession>
<name>A0ABX6A1W6_STRTE</name>
<geneLocation type="plasmid" evidence="2 3">
    <name>unnamed2</name>
</geneLocation>
<keyword evidence="2" id="KW-0614">Plasmid</keyword>
<evidence type="ECO:0000313" key="2">
    <source>
        <dbReference type="EMBL" id="QER90600.1"/>
    </source>
</evidence>
<feature type="compositionally biased region" description="Polar residues" evidence="1">
    <location>
        <begin position="1"/>
        <end position="12"/>
    </location>
</feature>
<feature type="region of interest" description="Disordered" evidence="1">
    <location>
        <begin position="1"/>
        <end position="63"/>
    </location>
</feature>
<protein>
    <submittedName>
        <fullName evidence="2">Uncharacterized protein</fullName>
    </submittedName>
</protein>
<proteinExistence type="predicted"/>
<gene>
    <name evidence="2" type="ORF">F3L20_33820</name>
</gene>
<sequence length="188" mass="20635">MASSSDPWSERQQAPHGPAEPPQRSVSEILGTPERPTILPGATPQWPGHEYGNTVQPKPEPIPGVPGAVRRQRAELEALRDDAARQYHAGEAARVQVYANHHKDAAVAQGVWAAAAWLLGELQASPISHEAYTYPYTAREVGREETRARDCIERNAWHEVDEDYAAGVLHGLEWATSTEKQRPVPTAA</sequence>
<organism evidence="2 3">
    <name type="scientific">Streptomyces tendae</name>
    <dbReference type="NCBI Taxonomy" id="1932"/>
    <lineage>
        <taxon>Bacteria</taxon>
        <taxon>Bacillati</taxon>
        <taxon>Actinomycetota</taxon>
        <taxon>Actinomycetes</taxon>
        <taxon>Kitasatosporales</taxon>
        <taxon>Streptomycetaceae</taxon>
        <taxon>Streptomyces</taxon>
    </lineage>
</organism>
<dbReference type="EMBL" id="CP043961">
    <property type="protein sequence ID" value="QER90600.1"/>
    <property type="molecule type" value="Genomic_DNA"/>
</dbReference>
<evidence type="ECO:0000313" key="3">
    <source>
        <dbReference type="Proteomes" id="UP000324308"/>
    </source>
</evidence>
<evidence type="ECO:0000256" key="1">
    <source>
        <dbReference type="SAM" id="MobiDB-lite"/>
    </source>
</evidence>
<keyword evidence="3" id="KW-1185">Reference proteome</keyword>
<dbReference type="RefSeq" id="WP_150157871.1">
    <property type="nucleotide sequence ID" value="NZ_CP043961.1"/>
</dbReference>